<feature type="transmembrane region" description="Helical" evidence="9">
    <location>
        <begin position="42"/>
        <end position="61"/>
    </location>
</feature>
<evidence type="ECO:0000256" key="3">
    <source>
        <dbReference type="ARBA" id="ARBA00022448"/>
    </source>
</evidence>
<evidence type="ECO:0000256" key="5">
    <source>
        <dbReference type="ARBA" id="ARBA00022692"/>
    </source>
</evidence>
<dbReference type="SUPFAM" id="SSF81345">
    <property type="entry name" value="ABC transporter involved in vitamin B12 uptake, BtuC"/>
    <property type="match status" value="1"/>
</dbReference>
<comment type="subcellular location">
    <subcellularLocation>
        <location evidence="1 8">Cell membrane</location>
        <topology evidence="1 8">Multi-pass membrane protein</topology>
    </subcellularLocation>
</comment>
<reference evidence="11" key="1">
    <citation type="journal article" date="2019" name="Int. J. Syst. Evol. Microbiol.">
        <title>The Global Catalogue of Microorganisms (GCM) 10K type strain sequencing project: providing services to taxonomists for standard genome sequencing and annotation.</title>
        <authorList>
            <consortium name="The Broad Institute Genomics Platform"/>
            <consortium name="The Broad Institute Genome Sequencing Center for Infectious Disease"/>
            <person name="Wu L."/>
            <person name="Ma J."/>
        </authorList>
    </citation>
    <scope>NUCLEOTIDE SEQUENCE [LARGE SCALE GENOMIC DNA]</scope>
    <source>
        <strain evidence="11">CCUG 49339</strain>
    </source>
</reference>
<dbReference type="Pfam" id="PF00950">
    <property type="entry name" value="ABC-3"/>
    <property type="match status" value="1"/>
</dbReference>
<dbReference type="CDD" id="cd06550">
    <property type="entry name" value="TM_ABC_iron-siderophores_like"/>
    <property type="match status" value="1"/>
</dbReference>
<keyword evidence="7 9" id="KW-0472">Membrane</keyword>
<feature type="transmembrane region" description="Helical" evidence="9">
    <location>
        <begin position="100"/>
        <end position="119"/>
    </location>
</feature>
<evidence type="ECO:0000256" key="7">
    <source>
        <dbReference type="ARBA" id="ARBA00023136"/>
    </source>
</evidence>
<organism evidence="10 11">
    <name type="scientific">Bacillus salitolerans</name>
    <dbReference type="NCBI Taxonomy" id="1437434"/>
    <lineage>
        <taxon>Bacteria</taxon>
        <taxon>Bacillati</taxon>
        <taxon>Bacillota</taxon>
        <taxon>Bacilli</taxon>
        <taxon>Bacillales</taxon>
        <taxon>Bacillaceae</taxon>
        <taxon>Bacillus</taxon>
    </lineage>
</organism>
<evidence type="ECO:0000256" key="2">
    <source>
        <dbReference type="ARBA" id="ARBA00008034"/>
    </source>
</evidence>
<sequence length="453" mass="50204">MIDTLIQLLQDRNTQWVLMGTLLLGLASGVLGSFSLLKKQSLIGDAMAHAALPGICLVFIITGEKSILAFMVGAALLGLLASYCIHVITEYSRIKEDTAIGLVLSVFFGIGIVLLTFIAQMNNGNQTGLDDFIFGQAASLVGQDVRMMIFISGSLLVVTFLLFKELKLITFDPQFAKGIGLQVGLLNTLLMILIVGAVVIGLQAVGVVLMSAMLITPAIAARYWTERLDYMVIIAGAIGALSGVLGTLLSAVANRMPTGPLIIVAATIIFIISLVFSPKRGLLTKVIRYYKMRKRTERQQVLQAIYEACERLATREEPFASFILPDVLPNQANKKQRFQKLVRDRLVTKVESDHYRFTNTGLKEAYQIVLNNRLMEVYVMNEMRFAHLQLKSDHTLSFLDLPEKEKTELLKLLEVYNIKPKLIPPALAHGTNRSTVEMNIKKVEKRTMNEEGE</sequence>
<gene>
    <name evidence="10" type="ORF">ACFSCX_22105</name>
</gene>
<feature type="transmembrane region" description="Helical" evidence="9">
    <location>
        <begin position="231"/>
        <end position="253"/>
    </location>
</feature>
<dbReference type="PANTHER" id="PTHR30477:SF3">
    <property type="entry name" value="METAL TRANSPORT SYSTEM MEMBRANE PROTEIN CT_069-RELATED"/>
    <property type="match status" value="1"/>
</dbReference>
<keyword evidence="11" id="KW-1185">Reference proteome</keyword>
<dbReference type="Gene3D" id="1.10.3470.10">
    <property type="entry name" value="ABC transporter involved in vitamin B12 uptake, BtuC"/>
    <property type="match status" value="1"/>
</dbReference>
<feature type="transmembrane region" description="Helical" evidence="9">
    <location>
        <begin position="204"/>
        <end position="224"/>
    </location>
</feature>
<feature type="transmembrane region" description="Helical" evidence="9">
    <location>
        <begin position="175"/>
        <end position="198"/>
    </location>
</feature>
<evidence type="ECO:0000256" key="8">
    <source>
        <dbReference type="RuleBase" id="RU003943"/>
    </source>
</evidence>
<dbReference type="Gene3D" id="1.10.10.10">
    <property type="entry name" value="Winged helix-like DNA-binding domain superfamily/Winged helix DNA-binding domain"/>
    <property type="match status" value="1"/>
</dbReference>
<evidence type="ECO:0000256" key="1">
    <source>
        <dbReference type="ARBA" id="ARBA00004651"/>
    </source>
</evidence>
<name>A0ABW4LYH0_9BACI</name>
<keyword evidence="4" id="KW-1003">Cell membrane</keyword>
<dbReference type="InterPro" id="IPR001626">
    <property type="entry name" value="ABC_TroCD"/>
</dbReference>
<evidence type="ECO:0000256" key="6">
    <source>
        <dbReference type="ARBA" id="ARBA00022989"/>
    </source>
</evidence>
<comment type="similarity">
    <text evidence="2 8">Belongs to the ABC-3 integral membrane protein family.</text>
</comment>
<accession>A0ABW4LYH0</accession>
<feature type="transmembrane region" description="Helical" evidence="9">
    <location>
        <begin position="259"/>
        <end position="278"/>
    </location>
</feature>
<dbReference type="InterPro" id="IPR037294">
    <property type="entry name" value="ABC_BtuC-like"/>
</dbReference>
<evidence type="ECO:0000313" key="11">
    <source>
        <dbReference type="Proteomes" id="UP001597214"/>
    </source>
</evidence>
<keyword evidence="5 8" id="KW-0812">Transmembrane</keyword>
<evidence type="ECO:0000313" key="10">
    <source>
        <dbReference type="EMBL" id="MFD1739180.1"/>
    </source>
</evidence>
<comment type="caution">
    <text evidence="10">The sequence shown here is derived from an EMBL/GenBank/DDBJ whole genome shotgun (WGS) entry which is preliminary data.</text>
</comment>
<protein>
    <submittedName>
        <fullName evidence="10">Metal ABC transporter permease</fullName>
    </submittedName>
</protein>
<dbReference type="RefSeq" id="WP_377930415.1">
    <property type="nucleotide sequence ID" value="NZ_JBHUEM010000054.1"/>
</dbReference>
<feature type="transmembrane region" description="Helical" evidence="9">
    <location>
        <begin position="67"/>
        <end position="88"/>
    </location>
</feature>
<dbReference type="Proteomes" id="UP001597214">
    <property type="component" value="Unassembled WGS sequence"/>
</dbReference>
<feature type="transmembrane region" description="Helical" evidence="9">
    <location>
        <begin position="145"/>
        <end position="163"/>
    </location>
</feature>
<evidence type="ECO:0000256" key="9">
    <source>
        <dbReference type="SAM" id="Phobius"/>
    </source>
</evidence>
<feature type="transmembrane region" description="Helical" evidence="9">
    <location>
        <begin position="16"/>
        <end position="37"/>
    </location>
</feature>
<keyword evidence="6 9" id="KW-1133">Transmembrane helix</keyword>
<dbReference type="InterPro" id="IPR036388">
    <property type="entry name" value="WH-like_DNA-bd_sf"/>
</dbReference>
<keyword evidence="3 8" id="KW-0813">Transport</keyword>
<evidence type="ECO:0000256" key="4">
    <source>
        <dbReference type="ARBA" id="ARBA00022475"/>
    </source>
</evidence>
<proteinExistence type="inferred from homology"/>
<dbReference type="EMBL" id="JBHUEM010000054">
    <property type="protein sequence ID" value="MFD1739180.1"/>
    <property type="molecule type" value="Genomic_DNA"/>
</dbReference>
<dbReference type="PANTHER" id="PTHR30477">
    <property type="entry name" value="ABC-TRANSPORTER METAL-BINDING PROTEIN"/>
    <property type="match status" value="1"/>
</dbReference>